<dbReference type="PATRIC" id="fig|1581420.6.peg.1846"/>
<comment type="caution">
    <text evidence="3">The sequence shown here is derived from an EMBL/GenBank/DDBJ whole genome shotgun (WGS) entry which is preliminary data.</text>
</comment>
<dbReference type="PROSITE" id="PS50076">
    <property type="entry name" value="DNAJ_2"/>
    <property type="match status" value="1"/>
</dbReference>
<feature type="domain" description="J" evidence="2">
    <location>
        <begin position="3"/>
        <end position="68"/>
    </location>
</feature>
<dbReference type="InterPro" id="IPR036869">
    <property type="entry name" value="J_dom_sf"/>
</dbReference>
<evidence type="ECO:0000259" key="2">
    <source>
        <dbReference type="PROSITE" id="PS50076"/>
    </source>
</evidence>
<dbReference type="GO" id="GO:0042026">
    <property type="term" value="P:protein refolding"/>
    <property type="evidence" value="ECO:0007669"/>
    <property type="project" value="TreeGrafter"/>
</dbReference>
<dbReference type="InterPro" id="IPR002939">
    <property type="entry name" value="DnaJ_C"/>
</dbReference>
<evidence type="ECO:0000313" key="4">
    <source>
        <dbReference type="Proteomes" id="UP000053464"/>
    </source>
</evidence>
<feature type="compositionally biased region" description="Gly residues" evidence="1">
    <location>
        <begin position="126"/>
        <end position="146"/>
    </location>
</feature>
<dbReference type="CDD" id="cd06257">
    <property type="entry name" value="DnaJ"/>
    <property type="match status" value="1"/>
</dbReference>
<dbReference type="RefSeq" id="WP_047004009.1">
    <property type="nucleotide sequence ID" value="NZ_LBHB01000002.1"/>
</dbReference>
<dbReference type="SUPFAM" id="SSF46565">
    <property type="entry name" value="Chaperone J-domain"/>
    <property type="match status" value="1"/>
</dbReference>
<dbReference type="SUPFAM" id="SSF49493">
    <property type="entry name" value="HSP40/DnaJ peptide-binding domain"/>
    <property type="match status" value="2"/>
</dbReference>
<dbReference type="AlphaFoldDB" id="A0A0G9MUF7"/>
<reference evidence="3 4" key="1">
    <citation type="submission" date="2015-04" db="EMBL/GenBank/DDBJ databases">
        <title>The draft genome sequence of Erythrobacter luteus KA37.</title>
        <authorList>
            <person name="Zhuang L."/>
            <person name="Liu Y."/>
            <person name="Shao Z."/>
        </authorList>
    </citation>
    <scope>NUCLEOTIDE SEQUENCE [LARGE SCALE GENOMIC DNA]</scope>
    <source>
        <strain evidence="3 4">KA37</strain>
    </source>
</reference>
<gene>
    <name evidence="3" type="ORF">AAW00_08985</name>
</gene>
<dbReference type="SMART" id="SM00271">
    <property type="entry name" value="DnaJ"/>
    <property type="match status" value="1"/>
</dbReference>
<dbReference type="Pfam" id="PF01556">
    <property type="entry name" value="DnaJ_C"/>
    <property type="match status" value="1"/>
</dbReference>
<dbReference type="GO" id="GO:0051082">
    <property type="term" value="F:unfolded protein binding"/>
    <property type="evidence" value="ECO:0007669"/>
    <property type="project" value="InterPro"/>
</dbReference>
<dbReference type="FunFam" id="2.60.260.20:FF:000013">
    <property type="entry name" value="DnaJ subfamily B member 11"/>
    <property type="match status" value="1"/>
</dbReference>
<accession>A0A0G9MUF7</accession>
<dbReference type="CDD" id="cd10747">
    <property type="entry name" value="DnaJ_C"/>
    <property type="match status" value="1"/>
</dbReference>
<feature type="region of interest" description="Disordered" evidence="1">
    <location>
        <begin position="126"/>
        <end position="159"/>
    </location>
</feature>
<dbReference type="InterPro" id="IPR018253">
    <property type="entry name" value="DnaJ_domain_CS"/>
</dbReference>
<dbReference type="PRINTS" id="PR00625">
    <property type="entry name" value="JDOMAIN"/>
</dbReference>
<keyword evidence="4" id="KW-1185">Reference proteome</keyword>
<dbReference type="STRING" id="1581420.AAW00_08985"/>
<dbReference type="PANTHER" id="PTHR43096:SF10">
    <property type="entry name" value="CHAPERONE PROTEIN DNAJ A6, CHLOROPLASTIC"/>
    <property type="match status" value="1"/>
</dbReference>
<dbReference type="PROSITE" id="PS00636">
    <property type="entry name" value="DNAJ_1"/>
    <property type="match status" value="1"/>
</dbReference>
<dbReference type="Pfam" id="PF00226">
    <property type="entry name" value="DnaJ"/>
    <property type="match status" value="1"/>
</dbReference>
<evidence type="ECO:0000313" key="3">
    <source>
        <dbReference type="EMBL" id="KLE34362.1"/>
    </source>
</evidence>
<dbReference type="Gene3D" id="2.60.260.20">
    <property type="entry name" value="Urease metallochaperone UreE, N-terminal domain"/>
    <property type="match status" value="2"/>
</dbReference>
<dbReference type="GO" id="GO:0005737">
    <property type="term" value="C:cytoplasm"/>
    <property type="evidence" value="ECO:0007669"/>
    <property type="project" value="TreeGrafter"/>
</dbReference>
<evidence type="ECO:0000256" key="1">
    <source>
        <dbReference type="SAM" id="MobiDB-lite"/>
    </source>
</evidence>
<dbReference type="OrthoDB" id="9779889at2"/>
<protein>
    <submittedName>
        <fullName evidence="3">Molecular chaperone DnaJ</fullName>
    </submittedName>
</protein>
<sequence>MSDPYTTLGVGRSASEKDIKSAYRKLAKELHPDRNRDNPQAAERFSKVTQAYDLLSDKEKRAQFDRGEIDADGNPAMPFGMGGGGFRGARPGGGAQGGFDPRDFQGFSGAEDMDISDLFEGLFGRGSGAQRGPRGGMGGGMGGGGQFRQPPPPPPRKGADIRYKLAVPFTDAATLAKQRITLADGKTIDLSLPQGVESGTQMKLKGKGQQGPGGMGDGVVTIEVQPHPFFTRDGDDVRLDLPITLHEAINGAKVKVPTVGGAVMLTIAPGSSSGKVLRLSGKGFTRKGGTRGDQLVTLEISLPDDVAGLAERLGDWRDERPVRSQLGV</sequence>
<dbReference type="Proteomes" id="UP000053464">
    <property type="component" value="Unassembled WGS sequence"/>
</dbReference>
<dbReference type="Gene3D" id="1.10.287.110">
    <property type="entry name" value="DnaJ domain"/>
    <property type="match status" value="1"/>
</dbReference>
<organism evidence="3 4">
    <name type="scientific">Aurantiacibacter luteus</name>
    <dbReference type="NCBI Taxonomy" id="1581420"/>
    <lineage>
        <taxon>Bacteria</taxon>
        <taxon>Pseudomonadati</taxon>
        <taxon>Pseudomonadota</taxon>
        <taxon>Alphaproteobacteria</taxon>
        <taxon>Sphingomonadales</taxon>
        <taxon>Erythrobacteraceae</taxon>
        <taxon>Aurantiacibacter</taxon>
    </lineage>
</organism>
<proteinExistence type="predicted"/>
<dbReference type="PANTHER" id="PTHR43096">
    <property type="entry name" value="DNAJ HOMOLOG 1, MITOCHONDRIAL-RELATED"/>
    <property type="match status" value="1"/>
</dbReference>
<dbReference type="EMBL" id="LBHB01000002">
    <property type="protein sequence ID" value="KLE34362.1"/>
    <property type="molecule type" value="Genomic_DNA"/>
</dbReference>
<dbReference type="InterPro" id="IPR008971">
    <property type="entry name" value="HSP40/DnaJ_pept-bd"/>
</dbReference>
<name>A0A0G9MUF7_9SPHN</name>
<dbReference type="InterPro" id="IPR001623">
    <property type="entry name" value="DnaJ_domain"/>
</dbReference>